<dbReference type="InterPro" id="IPR003736">
    <property type="entry name" value="PAAI_dom"/>
</dbReference>
<accession>A0ABS4H3F3</accession>
<dbReference type="InterPro" id="IPR006683">
    <property type="entry name" value="Thioestr_dom"/>
</dbReference>
<proteinExistence type="inferred from homology"/>
<reference evidence="4 5" key="1">
    <citation type="submission" date="2021-03" db="EMBL/GenBank/DDBJ databases">
        <title>Genomic Encyclopedia of Type Strains, Phase IV (KMG-IV): sequencing the most valuable type-strain genomes for metagenomic binning, comparative biology and taxonomic classification.</title>
        <authorList>
            <person name="Goeker M."/>
        </authorList>
    </citation>
    <scope>NUCLEOTIDE SEQUENCE [LARGE SCALE GENOMIC DNA]</scope>
    <source>
        <strain evidence="4 5">DSM 23491</strain>
    </source>
</reference>
<evidence type="ECO:0000256" key="2">
    <source>
        <dbReference type="ARBA" id="ARBA00022801"/>
    </source>
</evidence>
<dbReference type="InterPro" id="IPR039298">
    <property type="entry name" value="ACOT13"/>
</dbReference>
<dbReference type="SUPFAM" id="SSF54637">
    <property type="entry name" value="Thioesterase/thiol ester dehydrase-isomerase"/>
    <property type="match status" value="1"/>
</dbReference>
<dbReference type="InterPro" id="IPR029069">
    <property type="entry name" value="HotDog_dom_sf"/>
</dbReference>
<organism evidence="4 5">
    <name type="scientific">Paenibacillus sediminis</name>
    <dbReference type="NCBI Taxonomy" id="664909"/>
    <lineage>
        <taxon>Bacteria</taxon>
        <taxon>Bacillati</taxon>
        <taxon>Bacillota</taxon>
        <taxon>Bacilli</taxon>
        <taxon>Bacillales</taxon>
        <taxon>Paenibacillaceae</taxon>
        <taxon>Paenibacillus</taxon>
    </lineage>
</organism>
<name>A0ABS4H3F3_9BACL</name>
<feature type="domain" description="Thioesterase" evidence="3">
    <location>
        <begin position="53"/>
        <end position="127"/>
    </location>
</feature>
<evidence type="ECO:0000313" key="5">
    <source>
        <dbReference type="Proteomes" id="UP001519273"/>
    </source>
</evidence>
<dbReference type="Proteomes" id="UP001519273">
    <property type="component" value="Unassembled WGS sequence"/>
</dbReference>
<comment type="similarity">
    <text evidence="1">Belongs to the thioesterase PaaI family.</text>
</comment>
<evidence type="ECO:0000259" key="3">
    <source>
        <dbReference type="Pfam" id="PF03061"/>
    </source>
</evidence>
<dbReference type="RefSeq" id="WP_209848753.1">
    <property type="nucleotide sequence ID" value="NZ_CBCRVE010000006.1"/>
</dbReference>
<comment type="caution">
    <text evidence="4">The sequence shown here is derived from an EMBL/GenBank/DDBJ whole genome shotgun (WGS) entry which is preliminary data.</text>
</comment>
<dbReference type="PANTHER" id="PTHR21660:SF1">
    <property type="entry name" value="ACYL-COENZYME A THIOESTERASE 13"/>
    <property type="match status" value="1"/>
</dbReference>
<dbReference type="PANTHER" id="PTHR21660">
    <property type="entry name" value="THIOESTERASE SUPERFAMILY MEMBER-RELATED"/>
    <property type="match status" value="1"/>
</dbReference>
<protein>
    <submittedName>
        <fullName evidence="4">Uncharacterized protein (TIGR00369 family)</fullName>
    </submittedName>
</protein>
<sequence length="137" mass="15122">MQKQENQEQSLEKLIKLAQPTFWGYLGCKMESMDENGVVISLDAKQHHLNLMKIVHGGVLSSLMDNAMGLAVMMLRPGEPTVTSNLNIHFLAPAKEGRLIVKGEVLHQTRRSLTTQARIETSGGELIALGTGLFRIL</sequence>
<keyword evidence="5" id="KW-1185">Reference proteome</keyword>
<keyword evidence="2" id="KW-0378">Hydrolase</keyword>
<dbReference type="NCBIfam" id="TIGR00369">
    <property type="entry name" value="unchar_dom_1"/>
    <property type="match status" value="1"/>
</dbReference>
<dbReference type="EMBL" id="JAGGKP010000003">
    <property type="protein sequence ID" value="MBP1937055.1"/>
    <property type="molecule type" value="Genomic_DNA"/>
</dbReference>
<gene>
    <name evidence="4" type="ORF">J2Z20_001937</name>
</gene>
<evidence type="ECO:0000256" key="1">
    <source>
        <dbReference type="ARBA" id="ARBA00008324"/>
    </source>
</evidence>
<dbReference type="CDD" id="cd03443">
    <property type="entry name" value="PaaI_thioesterase"/>
    <property type="match status" value="1"/>
</dbReference>
<dbReference type="Gene3D" id="3.10.129.10">
    <property type="entry name" value="Hotdog Thioesterase"/>
    <property type="match status" value="1"/>
</dbReference>
<evidence type="ECO:0000313" key="4">
    <source>
        <dbReference type="EMBL" id="MBP1937055.1"/>
    </source>
</evidence>
<dbReference type="Pfam" id="PF03061">
    <property type="entry name" value="4HBT"/>
    <property type="match status" value="1"/>
</dbReference>